<comment type="similarity">
    <text evidence="2">Belongs to the ivy family.</text>
</comment>
<dbReference type="InterPro" id="IPR014453">
    <property type="entry name" value="Inhibitor_vertebrate_lysozyme"/>
</dbReference>
<protein>
    <recommendedName>
        <fullName evidence="8">Inhibitor of vertebrate lysozyme (Ivy)</fullName>
    </recommendedName>
</protein>
<dbReference type="RefSeq" id="WP_069900860.1">
    <property type="nucleotide sequence ID" value="NZ_JBALWF010000019.1"/>
</dbReference>
<sequence length="153" mass="17315">MNVLKTLTAALMISGSGAALAADTVTDVRLNDVLKSDPQYQEAWNDVLEEQERMPEWLINLDGVAPPMEAMLEDDDKYLVGELCQASNCFNQRIYVAFSWDKEEAYALYVQVPDALPKGKAPSNYATEKWLGEPDEGMQKLLHEQLKKDPNWY</sequence>
<proteinExistence type="inferred from homology"/>
<dbReference type="EMBL" id="LR215729">
    <property type="protein sequence ID" value="VEV96714.1"/>
    <property type="molecule type" value="Genomic_DNA"/>
</dbReference>
<dbReference type="GO" id="GO:0042597">
    <property type="term" value="C:periplasmic space"/>
    <property type="evidence" value="ECO:0007669"/>
    <property type="project" value="UniProtKB-SubCell"/>
</dbReference>
<comment type="subcellular location">
    <subcellularLocation>
        <location evidence="1">Periplasm</location>
    </subcellularLocation>
</comment>
<evidence type="ECO:0000256" key="4">
    <source>
        <dbReference type="ARBA" id="ARBA00022764"/>
    </source>
</evidence>
<feature type="signal peptide" evidence="6">
    <location>
        <begin position="1"/>
        <end position="21"/>
    </location>
</feature>
<organism evidence="7">
    <name type="scientific">Pseudomonas marincola</name>
    <dbReference type="NCBI Taxonomy" id="437900"/>
    <lineage>
        <taxon>Bacteria</taxon>
        <taxon>Pseudomonadati</taxon>
        <taxon>Pseudomonadota</taxon>
        <taxon>Gammaproteobacteria</taxon>
        <taxon>Pseudomonadales</taxon>
        <taxon>Pseudomonadaceae</taxon>
        <taxon>Pseudomonas</taxon>
    </lineage>
</organism>
<dbReference type="InterPro" id="IPR036501">
    <property type="entry name" value="Inhibitor_vert_lysozyme_sf"/>
</dbReference>
<reference evidence="7" key="1">
    <citation type="submission" date="2019-02" db="EMBL/GenBank/DDBJ databases">
        <authorList>
            <consortium name="Genoscope - CEA"/>
            <person name="William W."/>
        </authorList>
    </citation>
    <scope>NUCLEOTIDE SEQUENCE [LARGE SCALE GENOMIC DNA]</scope>
    <source>
        <strain evidence="7">YSy11</strain>
    </source>
</reference>
<dbReference type="Pfam" id="PF08816">
    <property type="entry name" value="Ivy"/>
    <property type="match status" value="1"/>
</dbReference>
<evidence type="ECO:0008006" key="8">
    <source>
        <dbReference type="Google" id="ProtNLM"/>
    </source>
</evidence>
<evidence type="ECO:0000256" key="3">
    <source>
        <dbReference type="ARBA" id="ARBA00022729"/>
    </source>
</evidence>
<evidence type="ECO:0000256" key="1">
    <source>
        <dbReference type="ARBA" id="ARBA00004418"/>
    </source>
</evidence>
<accession>A0A653E1V4</accession>
<keyword evidence="5" id="KW-1015">Disulfide bond</keyword>
<dbReference type="AlphaFoldDB" id="A0A653E1V4"/>
<dbReference type="Gene3D" id="3.40.1420.10">
    <property type="entry name" value="Inhibitor of vertebrate lysozyme"/>
    <property type="match status" value="1"/>
</dbReference>
<gene>
    <name evidence="7" type="ORF">PMYSY11_1667</name>
</gene>
<evidence type="ECO:0000256" key="2">
    <source>
        <dbReference type="ARBA" id="ARBA00009724"/>
    </source>
</evidence>
<name>A0A653E1V4_9PSED</name>
<dbReference type="PIRSF" id="PIRSF009103">
    <property type="entry name" value="Ivy"/>
    <property type="match status" value="1"/>
</dbReference>
<feature type="chain" id="PRO_5024991078" description="Inhibitor of vertebrate lysozyme (Ivy)" evidence="6">
    <location>
        <begin position="22"/>
        <end position="153"/>
    </location>
</feature>
<keyword evidence="3 6" id="KW-0732">Signal</keyword>
<feature type="disulfide bond" evidence="5">
    <location>
        <begin position="84"/>
        <end position="89"/>
    </location>
</feature>
<evidence type="ECO:0000256" key="6">
    <source>
        <dbReference type="SAM" id="SignalP"/>
    </source>
</evidence>
<dbReference type="SUPFAM" id="SSF89872">
    <property type="entry name" value="Inhibitor of vertebrate lysozyme, Ivy"/>
    <property type="match status" value="1"/>
</dbReference>
<evidence type="ECO:0000256" key="5">
    <source>
        <dbReference type="PIRSR" id="PIRSR009103-2"/>
    </source>
</evidence>
<keyword evidence="4" id="KW-0574">Periplasm</keyword>
<evidence type="ECO:0000313" key="7">
    <source>
        <dbReference type="EMBL" id="VEV96714.1"/>
    </source>
</evidence>